<evidence type="ECO:0000313" key="1">
    <source>
        <dbReference type="EMBL" id="KXA94580.1"/>
    </source>
</evidence>
<evidence type="ECO:0000313" key="2">
    <source>
        <dbReference type="Proteomes" id="UP000070155"/>
    </source>
</evidence>
<dbReference type="Proteomes" id="UP000070155">
    <property type="component" value="Unassembled WGS sequence"/>
</dbReference>
<proteinExistence type="predicted"/>
<dbReference type="AlphaFoldDB" id="A0A133UKD2"/>
<sequence length="111" mass="12417">MEGVKPPDGLLQVFDRPFQPFGVLVHELGYVRYNDVSIPEFAQYLLHPTRPGKVRGFDKDGGECRPGLLPALSGGFRSRDFHNGDLSLGNRPLPERRKLGLLKFSGEESPR</sequence>
<comment type="caution">
    <text evidence="1">The sequence shown here is derived from an EMBL/GenBank/DDBJ whole genome shotgun (WGS) entry which is preliminary data.</text>
</comment>
<gene>
    <name evidence="1" type="ORF">AKJ36_02615</name>
</gene>
<organism evidence="1 2">
    <name type="scientific">candidate division MSBL1 archaeon SCGC-AAA259I07</name>
    <dbReference type="NCBI Taxonomy" id="1698266"/>
    <lineage>
        <taxon>Archaea</taxon>
        <taxon>Methanobacteriati</taxon>
        <taxon>Methanobacteriota</taxon>
        <taxon>candidate division MSBL1</taxon>
    </lineage>
</organism>
<dbReference type="EMBL" id="LHXQ01000039">
    <property type="protein sequence ID" value="KXA94580.1"/>
    <property type="molecule type" value="Genomic_DNA"/>
</dbReference>
<protein>
    <submittedName>
        <fullName evidence="1">Uncharacterized protein</fullName>
    </submittedName>
</protein>
<accession>A0A133UKD2</accession>
<reference evidence="1 2" key="1">
    <citation type="journal article" date="2016" name="Sci. Rep.">
        <title>Metabolic traits of an uncultured archaeal lineage -MSBL1- from brine pools of the Red Sea.</title>
        <authorList>
            <person name="Mwirichia R."/>
            <person name="Alam I."/>
            <person name="Rashid M."/>
            <person name="Vinu M."/>
            <person name="Ba-Alawi W."/>
            <person name="Anthony Kamau A."/>
            <person name="Kamanda Ngugi D."/>
            <person name="Goker M."/>
            <person name="Klenk H.P."/>
            <person name="Bajic V."/>
            <person name="Stingl U."/>
        </authorList>
    </citation>
    <scope>NUCLEOTIDE SEQUENCE [LARGE SCALE GENOMIC DNA]</scope>
    <source>
        <strain evidence="1">SCGC-AAA259I07</strain>
    </source>
</reference>
<name>A0A133UKD2_9EURY</name>
<keyword evidence="2" id="KW-1185">Reference proteome</keyword>